<dbReference type="KEGG" id="eaz:JHT90_08070"/>
<feature type="domain" description="GST N-terminal" evidence="1">
    <location>
        <begin position="1"/>
        <end position="79"/>
    </location>
</feature>
<dbReference type="SUPFAM" id="SSF47616">
    <property type="entry name" value="GST C-terminal domain-like"/>
    <property type="match status" value="1"/>
</dbReference>
<sequence>MQLIGLLKSPFVRRVAISLKYYGIPFEHYPLSAFGDDYATLESINPVVKLPTLVLDNGDILMDSSLILEYFESQVPMMQKLLPSSPNELATHLKVIGLALMGCEKTLQLIYELHRRPEEKHYQPWIERVTNQIKGAFTVLEQEVAQNSFKTMDDSINQAAISTAIAWSFNQFALPDLLKPEDFPTLSQFTNELETLPIFLDTPIN</sequence>
<dbReference type="GO" id="GO:0016034">
    <property type="term" value="F:maleylacetoacetate isomerase activity"/>
    <property type="evidence" value="ECO:0007669"/>
    <property type="project" value="TreeGrafter"/>
</dbReference>
<evidence type="ECO:0000313" key="2">
    <source>
        <dbReference type="EMBL" id="QQP84386.1"/>
    </source>
</evidence>
<dbReference type="CDD" id="cd03205">
    <property type="entry name" value="GST_C_6"/>
    <property type="match status" value="1"/>
</dbReference>
<dbReference type="PANTHER" id="PTHR42673:SF21">
    <property type="entry name" value="GLUTATHIONE S-TRANSFERASE YFCF"/>
    <property type="match status" value="1"/>
</dbReference>
<dbReference type="Gene3D" id="1.20.1050.10">
    <property type="match status" value="1"/>
</dbReference>
<dbReference type="GO" id="GO:0006559">
    <property type="term" value="P:L-phenylalanine catabolic process"/>
    <property type="evidence" value="ECO:0007669"/>
    <property type="project" value="TreeGrafter"/>
</dbReference>
<protein>
    <submittedName>
        <fullName evidence="2">Glutathione S-transferase N-terminal domain-containing protein</fullName>
    </submittedName>
</protein>
<dbReference type="PANTHER" id="PTHR42673">
    <property type="entry name" value="MALEYLACETOACETATE ISOMERASE"/>
    <property type="match status" value="1"/>
</dbReference>
<gene>
    <name evidence="2" type="ORF">JHT90_08070</name>
</gene>
<dbReference type="InterPro" id="IPR036282">
    <property type="entry name" value="Glutathione-S-Trfase_C_sf"/>
</dbReference>
<evidence type="ECO:0000259" key="1">
    <source>
        <dbReference type="PROSITE" id="PS50404"/>
    </source>
</evidence>
<dbReference type="EMBL" id="CP067393">
    <property type="protein sequence ID" value="QQP84386.1"/>
    <property type="molecule type" value="Genomic_DNA"/>
</dbReference>
<evidence type="ECO:0000313" key="3">
    <source>
        <dbReference type="Proteomes" id="UP000595278"/>
    </source>
</evidence>
<dbReference type="Pfam" id="PF13417">
    <property type="entry name" value="GST_N_3"/>
    <property type="match status" value="1"/>
</dbReference>
<organism evidence="2 3">
    <name type="scientific">Entomomonas asaccharolytica</name>
    <dbReference type="NCBI Taxonomy" id="2785331"/>
    <lineage>
        <taxon>Bacteria</taxon>
        <taxon>Pseudomonadati</taxon>
        <taxon>Pseudomonadota</taxon>
        <taxon>Gammaproteobacteria</taxon>
        <taxon>Pseudomonadales</taxon>
        <taxon>Pseudomonadaceae</taxon>
        <taxon>Entomomonas</taxon>
    </lineage>
</organism>
<dbReference type="GO" id="GO:0006749">
    <property type="term" value="P:glutathione metabolic process"/>
    <property type="evidence" value="ECO:0007669"/>
    <property type="project" value="TreeGrafter"/>
</dbReference>
<accession>A0A974NCT6</accession>
<dbReference type="PROSITE" id="PS50404">
    <property type="entry name" value="GST_NTER"/>
    <property type="match status" value="1"/>
</dbReference>
<dbReference type="CDD" id="cd00570">
    <property type="entry name" value="GST_N_family"/>
    <property type="match status" value="1"/>
</dbReference>
<dbReference type="Proteomes" id="UP000595278">
    <property type="component" value="Chromosome"/>
</dbReference>
<dbReference type="RefSeq" id="WP_201090284.1">
    <property type="nucleotide sequence ID" value="NZ_CP067393.1"/>
</dbReference>
<dbReference type="GO" id="GO:0004364">
    <property type="term" value="F:glutathione transferase activity"/>
    <property type="evidence" value="ECO:0007669"/>
    <property type="project" value="TreeGrafter"/>
</dbReference>
<dbReference type="SUPFAM" id="SSF52833">
    <property type="entry name" value="Thioredoxin-like"/>
    <property type="match status" value="1"/>
</dbReference>
<reference evidence="2 3" key="1">
    <citation type="submission" date="2021-01" db="EMBL/GenBank/DDBJ databases">
        <title>Entomomonas sp. F2A isolated from a house cricket (Acheta domesticus).</title>
        <authorList>
            <person name="Spergser J."/>
            <person name="Busse H.-J."/>
        </authorList>
    </citation>
    <scope>NUCLEOTIDE SEQUENCE [LARGE SCALE GENOMIC DNA]</scope>
    <source>
        <strain evidence="2 3">F2A</strain>
    </source>
</reference>
<keyword evidence="3" id="KW-1185">Reference proteome</keyword>
<dbReference type="InterPro" id="IPR004045">
    <property type="entry name" value="Glutathione_S-Trfase_N"/>
</dbReference>
<name>A0A974NCT6_9GAMM</name>
<dbReference type="InterPro" id="IPR036249">
    <property type="entry name" value="Thioredoxin-like_sf"/>
</dbReference>
<dbReference type="AlphaFoldDB" id="A0A974NCT6"/>
<proteinExistence type="predicted"/>
<dbReference type="Gene3D" id="3.40.30.10">
    <property type="entry name" value="Glutaredoxin"/>
    <property type="match status" value="1"/>
</dbReference>